<evidence type="ECO:0000313" key="7">
    <source>
        <dbReference type="EMBL" id="CAF0704440.1"/>
    </source>
</evidence>
<dbReference type="PANTHER" id="PTHR15680:SF9">
    <property type="entry name" value="LARGE RIBOSOMAL SUBUNIT PROTEIN BL19M"/>
    <property type="match status" value="1"/>
</dbReference>
<dbReference type="NCBIfam" id="TIGR01024">
    <property type="entry name" value="rplS_bact"/>
    <property type="match status" value="1"/>
</dbReference>
<dbReference type="EMBL" id="CAJNOB010000067">
    <property type="protein sequence ID" value="CAF0704440.1"/>
    <property type="molecule type" value="Genomic_DNA"/>
</dbReference>
<evidence type="ECO:0000256" key="1">
    <source>
        <dbReference type="ARBA" id="ARBA00005781"/>
    </source>
</evidence>
<dbReference type="GO" id="GO:0006412">
    <property type="term" value="P:translation"/>
    <property type="evidence" value="ECO:0007669"/>
    <property type="project" value="UniProtKB-UniRule"/>
</dbReference>
<dbReference type="RefSeq" id="WP_174582502.1">
    <property type="nucleotide sequence ID" value="NZ_CAJNOB010000067.1"/>
</dbReference>
<dbReference type="InterPro" id="IPR001857">
    <property type="entry name" value="Ribosomal_bL19"/>
</dbReference>
<reference evidence="7" key="1">
    <citation type="submission" date="2021-02" db="EMBL/GenBank/DDBJ databases">
        <authorList>
            <person name="Cremers G."/>
            <person name="Picone N."/>
        </authorList>
    </citation>
    <scope>NUCLEOTIDE SEQUENCE</scope>
    <source>
        <strain evidence="7">PQ17</strain>
    </source>
</reference>
<sequence>MSELIEKVQSQVMTIDRETPEFGVGDLVRVHVKVREGEKERIQVFAGIVIAKKGRGLQATFTVRRISYGEGIERVFPLYSPFIAQIEVERKGEPKRAKLYYLRKRKGKEAMTV</sequence>
<dbReference type="Pfam" id="PF01245">
    <property type="entry name" value="Ribosomal_L19"/>
    <property type="match status" value="1"/>
</dbReference>
<dbReference type="GO" id="GO:0003735">
    <property type="term" value="F:structural constituent of ribosome"/>
    <property type="evidence" value="ECO:0007669"/>
    <property type="project" value="InterPro"/>
</dbReference>
<keyword evidence="2 5" id="KW-0689">Ribosomal protein</keyword>
<comment type="function">
    <text evidence="5 6">This protein is located at the 30S-50S ribosomal subunit interface and may play a role in the structure and function of the aminoacyl-tRNA binding site.</text>
</comment>
<dbReference type="AlphaFoldDB" id="A0A8J2BSJ5"/>
<evidence type="ECO:0000256" key="4">
    <source>
        <dbReference type="ARBA" id="ARBA00035171"/>
    </source>
</evidence>
<comment type="similarity">
    <text evidence="1 5 6">Belongs to the bacterial ribosomal protein bL19 family.</text>
</comment>
<protein>
    <recommendedName>
        <fullName evidence="4 5">Large ribosomal subunit protein bL19</fullName>
    </recommendedName>
</protein>
<dbReference type="InterPro" id="IPR008991">
    <property type="entry name" value="Translation_prot_SH3-like_sf"/>
</dbReference>
<dbReference type="Gene3D" id="2.30.30.790">
    <property type="match status" value="1"/>
</dbReference>
<evidence type="ECO:0000313" key="8">
    <source>
        <dbReference type="Proteomes" id="UP000663859"/>
    </source>
</evidence>
<keyword evidence="3 5" id="KW-0687">Ribonucleoprotein</keyword>
<dbReference type="InterPro" id="IPR038657">
    <property type="entry name" value="Ribosomal_bL19_sf"/>
</dbReference>
<proteinExistence type="inferred from homology"/>
<accession>A0A8J2BSJ5</accession>
<keyword evidence="8" id="KW-1185">Reference proteome</keyword>
<evidence type="ECO:0000256" key="3">
    <source>
        <dbReference type="ARBA" id="ARBA00023274"/>
    </source>
</evidence>
<organism evidence="7 8">
    <name type="scientific">Candidatus Methylacidithermus pantelleriae</name>
    <dbReference type="NCBI Taxonomy" id="2744239"/>
    <lineage>
        <taxon>Bacteria</taxon>
        <taxon>Pseudomonadati</taxon>
        <taxon>Verrucomicrobiota</taxon>
        <taxon>Methylacidiphilae</taxon>
        <taxon>Methylacidiphilales</taxon>
        <taxon>Methylacidiphilaceae</taxon>
        <taxon>Candidatus Methylacidithermus</taxon>
    </lineage>
</organism>
<dbReference type="GO" id="GO:0022625">
    <property type="term" value="C:cytosolic large ribosomal subunit"/>
    <property type="evidence" value="ECO:0007669"/>
    <property type="project" value="TreeGrafter"/>
</dbReference>
<dbReference type="HAMAP" id="MF_00402">
    <property type="entry name" value="Ribosomal_bL19"/>
    <property type="match status" value="1"/>
</dbReference>
<dbReference type="PRINTS" id="PR00061">
    <property type="entry name" value="RIBOSOMALL19"/>
</dbReference>
<dbReference type="PANTHER" id="PTHR15680">
    <property type="entry name" value="RIBOSOMAL PROTEIN L19"/>
    <property type="match status" value="1"/>
</dbReference>
<evidence type="ECO:0000256" key="5">
    <source>
        <dbReference type="HAMAP-Rule" id="MF_00402"/>
    </source>
</evidence>
<dbReference type="Proteomes" id="UP000663859">
    <property type="component" value="Unassembled WGS sequence"/>
</dbReference>
<comment type="caution">
    <text evidence="7">The sequence shown here is derived from an EMBL/GenBank/DDBJ whole genome shotgun (WGS) entry which is preliminary data.</text>
</comment>
<gene>
    <name evidence="5 7" type="primary">rplS</name>
    <name evidence="7" type="ORF">MPNT_70017</name>
</gene>
<evidence type="ECO:0000256" key="2">
    <source>
        <dbReference type="ARBA" id="ARBA00022980"/>
    </source>
</evidence>
<evidence type="ECO:0000256" key="6">
    <source>
        <dbReference type="RuleBase" id="RU000559"/>
    </source>
</evidence>
<dbReference type="PIRSF" id="PIRSF002191">
    <property type="entry name" value="Ribosomal_L19"/>
    <property type="match status" value="1"/>
</dbReference>
<dbReference type="SUPFAM" id="SSF50104">
    <property type="entry name" value="Translation proteins SH3-like domain"/>
    <property type="match status" value="1"/>
</dbReference>
<name>A0A8J2BSJ5_9BACT</name>